<evidence type="ECO:0000259" key="8">
    <source>
        <dbReference type="PROSITE" id="PS50850"/>
    </source>
</evidence>
<dbReference type="Pfam" id="PF07690">
    <property type="entry name" value="MFS_1"/>
    <property type="match status" value="1"/>
</dbReference>
<evidence type="ECO:0000256" key="1">
    <source>
        <dbReference type="ARBA" id="ARBA00004141"/>
    </source>
</evidence>
<gene>
    <name evidence="9" type="ORF">LRAMOSA02932</name>
</gene>
<feature type="transmembrane region" description="Helical" evidence="7">
    <location>
        <begin position="25"/>
        <end position="45"/>
    </location>
</feature>
<dbReference type="OrthoDB" id="2985014at2759"/>
<dbReference type="GO" id="GO:0022857">
    <property type="term" value="F:transmembrane transporter activity"/>
    <property type="evidence" value="ECO:0007669"/>
    <property type="project" value="InterPro"/>
</dbReference>
<dbReference type="PANTHER" id="PTHR43791:SF36">
    <property type="entry name" value="TRANSPORTER, PUTATIVE (AFU_ORTHOLOGUE AFUA_6G08340)-RELATED"/>
    <property type="match status" value="1"/>
</dbReference>
<feature type="transmembrane region" description="Helical" evidence="7">
    <location>
        <begin position="223"/>
        <end position="241"/>
    </location>
</feature>
<evidence type="ECO:0000256" key="2">
    <source>
        <dbReference type="ARBA" id="ARBA00022448"/>
    </source>
</evidence>
<keyword evidence="4 7" id="KW-1133">Transmembrane helix</keyword>
<keyword evidence="2" id="KW-0813">Transport</keyword>
<keyword evidence="3 7" id="KW-0812">Transmembrane</keyword>
<dbReference type="InterPro" id="IPR036259">
    <property type="entry name" value="MFS_trans_sf"/>
</dbReference>
<dbReference type="SUPFAM" id="SSF103473">
    <property type="entry name" value="MFS general substrate transporter"/>
    <property type="match status" value="1"/>
</dbReference>
<feature type="transmembrane region" description="Helical" evidence="7">
    <location>
        <begin position="57"/>
        <end position="77"/>
    </location>
</feature>
<feature type="transmembrane region" description="Helical" evidence="7">
    <location>
        <begin position="247"/>
        <end position="270"/>
    </location>
</feature>
<evidence type="ECO:0000256" key="5">
    <source>
        <dbReference type="ARBA" id="ARBA00023136"/>
    </source>
</evidence>
<feature type="transmembrane region" description="Helical" evidence="7">
    <location>
        <begin position="282"/>
        <end position="302"/>
    </location>
</feature>
<reference evidence="9" key="1">
    <citation type="journal article" date="2014" name="Genome Announc.">
        <title>De novo whole-genome sequence and genome annotation of Lichtheimia ramosa.</title>
        <authorList>
            <person name="Linde J."/>
            <person name="Schwartze V."/>
            <person name="Binder U."/>
            <person name="Lass-Florl C."/>
            <person name="Voigt K."/>
            <person name="Horn F."/>
        </authorList>
    </citation>
    <scope>NUCLEOTIDE SEQUENCE</scope>
    <source>
        <strain evidence="9">JMRC FSU:6197</strain>
    </source>
</reference>
<name>A0A077WRL2_9FUNG</name>
<keyword evidence="5 7" id="KW-0472">Membrane</keyword>
<evidence type="ECO:0000256" key="6">
    <source>
        <dbReference type="SAM" id="Coils"/>
    </source>
</evidence>
<feature type="coiled-coil region" evidence="6">
    <location>
        <begin position="329"/>
        <end position="356"/>
    </location>
</feature>
<evidence type="ECO:0000256" key="3">
    <source>
        <dbReference type="ARBA" id="ARBA00022692"/>
    </source>
</evidence>
<feature type="transmembrane region" description="Helical" evidence="7">
    <location>
        <begin position="314"/>
        <end position="336"/>
    </location>
</feature>
<dbReference type="InterPro" id="IPR020846">
    <property type="entry name" value="MFS_dom"/>
</dbReference>
<sequence length="368" mass="41307">MECVIVYNYSIAATFNFSGLLAARFLLGCFEAGVAPAVPLLLSFWYQRNEMAGRISIFFGSSTLAGAFGGIFAWAIIGHMDGVQGMASWRWLFLIEGLPTILLGILCLMFLPNYPDTANTKWWLTPEEKELAIRRVPVASDDTTFSKKQFVAVFKDYQNAFYTLIYISVLVCISSYSTFLPTIIRDMGVSSLKAQLLTIPPYIVACCCLFAVAWYSDHIQQRGFPAALCFLVTIIGYVFLLVGEHLALRYCGAIFVASGVYSAIPVVLSWNNNNNFGHTKRGVSLGLMNGVAQCFGILGSHIYRNEDAPFYRPGHAICLAFAIFAFVMIAVLRFLLKRENRRRDELQQDHATYDVELYDRHPAFRYIP</sequence>
<keyword evidence="6" id="KW-0175">Coiled coil</keyword>
<protein>
    <recommendedName>
        <fullName evidence="8">Major facilitator superfamily (MFS) profile domain-containing protein</fullName>
    </recommendedName>
</protein>
<accession>A0A077WRL2</accession>
<proteinExistence type="predicted"/>
<dbReference type="EMBL" id="LK023335">
    <property type="protein sequence ID" value="CDS10256.1"/>
    <property type="molecule type" value="Genomic_DNA"/>
</dbReference>
<dbReference type="PANTHER" id="PTHR43791">
    <property type="entry name" value="PERMEASE-RELATED"/>
    <property type="match status" value="1"/>
</dbReference>
<evidence type="ECO:0000313" key="9">
    <source>
        <dbReference type="EMBL" id="CDS10256.1"/>
    </source>
</evidence>
<dbReference type="AlphaFoldDB" id="A0A077WRL2"/>
<dbReference type="GO" id="GO:0016020">
    <property type="term" value="C:membrane"/>
    <property type="evidence" value="ECO:0007669"/>
    <property type="project" value="UniProtKB-SubCell"/>
</dbReference>
<dbReference type="InterPro" id="IPR011701">
    <property type="entry name" value="MFS"/>
</dbReference>
<feature type="transmembrane region" description="Helical" evidence="7">
    <location>
        <begin position="89"/>
        <end position="111"/>
    </location>
</feature>
<feature type="transmembrane region" description="Helical" evidence="7">
    <location>
        <begin position="199"/>
        <end position="216"/>
    </location>
</feature>
<dbReference type="PROSITE" id="PS50850">
    <property type="entry name" value="MFS"/>
    <property type="match status" value="1"/>
</dbReference>
<feature type="transmembrane region" description="Helical" evidence="7">
    <location>
        <begin position="160"/>
        <end position="179"/>
    </location>
</feature>
<dbReference type="Gene3D" id="1.20.1250.20">
    <property type="entry name" value="MFS general substrate transporter like domains"/>
    <property type="match status" value="2"/>
</dbReference>
<dbReference type="FunFam" id="1.20.1250.20:FF:000013">
    <property type="entry name" value="MFS general substrate transporter"/>
    <property type="match status" value="1"/>
</dbReference>
<evidence type="ECO:0000256" key="7">
    <source>
        <dbReference type="SAM" id="Phobius"/>
    </source>
</evidence>
<evidence type="ECO:0000256" key="4">
    <source>
        <dbReference type="ARBA" id="ARBA00022989"/>
    </source>
</evidence>
<comment type="subcellular location">
    <subcellularLocation>
        <location evidence="1">Membrane</location>
        <topology evidence="1">Multi-pass membrane protein</topology>
    </subcellularLocation>
</comment>
<feature type="domain" description="Major facilitator superfamily (MFS) profile" evidence="8">
    <location>
        <begin position="1"/>
        <end position="340"/>
    </location>
</feature>
<organism evidence="9">
    <name type="scientific">Lichtheimia ramosa</name>
    <dbReference type="NCBI Taxonomy" id="688394"/>
    <lineage>
        <taxon>Eukaryota</taxon>
        <taxon>Fungi</taxon>
        <taxon>Fungi incertae sedis</taxon>
        <taxon>Mucoromycota</taxon>
        <taxon>Mucoromycotina</taxon>
        <taxon>Mucoromycetes</taxon>
        <taxon>Mucorales</taxon>
        <taxon>Lichtheimiaceae</taxon>
        <taxon>Lichtheimia</taxon>
    </lineage>
</organism>